<dbReference type="CDD" id="cd00371">
    <property type="entry name" value="HMA"/>
    <property type="match status" value="1"/>
</dbReference>
<gene>
    <name evidence="11" type="ORF">PECM_004312</name>
</gene>
<evidence type="ECO:0000256" key="9">
    <source>
        <dbReference type="ARBA" id="ARBA00032899"/>
    </source>
</evidence>
<dbReference type="EMBL" id="WIWV01000028">
    <property type="protein sequence ID" value="KAF7717319.1"/>
    <property type="molecule type" value="Genomic_DNA"/>
</dbReference>
<dbReference type="OrthoDB" id="666972at2759"/>
<dbReference type="InterPro" id="IPR017969">
    <property type="entry name" value="Heavy-metal-associated_CS"/>
</dbReference>
<dbReference type="Pfam" id="PF00403">
    <property type="entry name" value="HMA"/>
    <property type="match status" value="1"/>
</dbReference>
<dbReference type="InterPro" id="IPR036163">
    <property type="entry name" value="HMA_dom_sf"/>
</dbReference>
<comment type="similarity">
    <text evidence="8">In the C-terminal section; belongs to the Cu-Zn superoxide dismutase family.</text>
</comment>
<evidence type="ECO:0000259" key="10">
    <source>
        <dbReference type="PROSITE" id="PS50846"/>
    </source>
</evidence>
<dbReference type="InterPro" id="IPR036423">
    <property type="entry name" value="SOD-like_Cu/Zn_dom_sf"/>
</dbReference>
<dbReference type="InterPro" id="IPR001424">
    <property type="entry name" value="SOD_Cu_Zn_dom"/>
</dbReference>
<accession>A0A8J8WL32</accession>
<dbReference type="PROSITE" id="PS01047">
    <property type="entry name" value="HMA_1"/>
    <property type="match status" value="1"/>
</dbReference>
<organism evidence="11 12">
    <name type="scientific">Penicillium ucsense</name>
    <dbReference type="NCBI Taxonomy" id="2839758"/>
    <lineage>
        <taxon>Eukaryota</taxon>
        <taxon>Fungi</taxon>
        <taxon>Dikarya</taxon>
        <taxon>Ascomycota</taxon>
        <taxon>Pezizomycotina</taxon>
        <taxon>Eurotiomycetes</taxon>
        <taxon>Eurotiomycetidae</taxon>
        <taxon>Eurotiales</taxon>
        <taxon>Aspergillaceae</taxon>
        <taxon>Penicillium</taxon>
    </lineage>
</organism>
<dbReference type="Pfam" id="PF00080">
    <property type="entry name" value="Sod_Cu"/>
    <property type="match status" value="1"/>
</dbReference>
<dbReference type="AlphaFoldDB" id="A0A8J8WL32"/>
<keyword evidence="7" id="KW-1015">Disulfide bond</keyword>
<dbReference type="Gene3D" id="2.60.40.200">
    <property type="entry name" value="Superoxide dismutase, copper/zinc binding domain"/>
    <property type="match status" value="1"/>
</dbReference>
<dbReference type="SUPFAM" id="SSF55008">
    <property type="entry name" value="HMA, heavy metal-associated domain"/>
    <property type="match status" value="1"/>
</dbReference>
<comment type="subcellular location">
    <subcellularLocation>
        <location evidence="2">Cytoplasm</location>
    </subcellularLocation>
</comment>
<dbReference type="GO" id="GO:0006801">
    <property type="term" value="P:superoxide metabolic process"/>
    <property type="evidence" value="ECO:0007669"/>
    <property type="project" value="InterPro"/>
</dbReference>
<dbReference type="FunFam" id="3.30.70.100:FF:000038">
    <property type="entry name" value="Superoxide dismutase 1 copper chaperone"/>
    <property type="match status" value="1"/>
</dbReference>
<comment type="similarity">
    <text evidence="3">Belongs to the CCS1 family.</text>
</comment>
<evidence type="ECO:0000313" key="12">
    <source>
        <dbReference type="Proteomes" id="UP000631181"/>
    </source>
</evidence>
<keyword evidence="5" id="KW-0963">Cytoplasm</keyword>
<proteinExistence type="inferred from homology"/>
<evidence type="ECO:0000256" key="4">
    <source>
        <dbReference type="ARBA" id="ARBA00016103"/>
    </source>
</evidence>
<dbReference type="Gene3D" id="3.30.70.100">
    <property type="match status" value="1"/>
</dbReference>
<sequence length="292" mass="31458">MIDSFQTTFSVPMTCGGCVKSVSESLYKLDGVQKVDANLQDQLVFVEGTAPPSSIVTAIQDTGRDAILRGSGTTDSSAVCILETHSKSVANSIRGLARMVQVSSNMTLVDLTINGLSPGTYYATIREAGDISRGAESTGGIWEALKKTVLGTENAGAVETESRGILGSVEVDHKGRGNVFLDRPIAIWELIGRSMVVAKSKEGPFTRDDENTLVGVIARSAGVWDNDKMVCSCSGKNVWQERQEQVSQGMGLRCMRFEILVNIVHDGRQSIITPHESDPVFDGDSRYFRCAA</sequence>
<comment type="cofactor">
    <cofactor evidence="1">
        <name>Cu(2+)</name>
        <dbReference type="ChEBI" id="CHEBI:29036"/>
    </cofactor>
</comment>
<dbReference type="GO" id="GO:0005737">
    <property type="term" value="C:cytoplasm"/>
    <property type="evidence" value="ECO:0007669"/>
    <property type="project" value="UniProtKB-SubCell"/>
</dbReference>
<dbReference type="GO" id="GO:0005507">
    <property type="term" value="F:copper ion binding"/>
    <property type="evidence" value="ECO:0007669"/>
    <property type="project" value="InterPro"/>
</dbReference>
<dbReference type="SUPFAM" id="SSF49329">
    <property type="entry name" value="Cu,Zn superoxide dismutase-like"/>
    <property type="match status" value="1"/>
</dbReference>
<keyword evidence="12" id="KW-1185">Reference proteome</keyword>
<dbReference type="InterPro" id="IPR006121">
    <property type="entry name" value="HMA_dom"/>
</dbReference>
<evidence type="ECO:0000313" key="11">
    <source>
        <dbReference type="EMBL" id="KAF7717319.1"/>
    </source>
</evidence>
<evidence type="ECO:0000256" key="1">
    <source>
        <dbReference type="ARBA" id="ARBA00001973"/>
    </source>
</evidence>
<evidence type="ECO:0000256" key="7">
    <source>
        <dbReference type="ARBA" id="ARBA00023157"/>
    </source>
</evidence>
<evidence type="ECO:0000256" key="8">
    <source>
        <dbReference type="ARBA" id="ARBA00025798"/>
    </source>
</evidence>
<evidence type="ECO:0000256" key="2">
    <source>
        <dbReference type="ARBA" id="ARBA00004496"/>
    </source>
</evidence>
<dbReference type="FunFam" id="2.60.40.200:FF:000009">
    <property type="entry name" value="Superoxide dismutase 1 copper chaperone"/>
    <property type="match status" value="1"/>
</dbReference>
<evidence type="ECO:0000256" key="6">
    <source>
        <dbReference type="ARBA" id="ARBA00022723"/>
    </source>
</evidence>
<keyword evidence="6" id="KW-0479">Metal-binding</keyword>
<protein>
    <recommendedName>
        <fullName evidence="4">Superoxide dismutase 1 copper chaperone</fullName>
    </recommendedName>
    <alternativeName>
        <fullName evidence="9">Superoxide dismutase copper chaperone</fullName>
    </alternativeName>
</protein>
<dbReference type="InterPro" id="IPR024134">
    <property type="entry name" value="SOD_Cu/Zn_/chaperone"/>
</dbReference>
<evidence type="ECO:0000256" key="3">
    <source>
        <dbReference type="ARBA" id="ARBA00010636"/>
    </source>
</evidence>
<comment type="caution">
    <text evidence="11">The sequence shown here is derived from an EMBL/GenBank/DDBJ whole genome shotgun (WGS) entry which is preliminary data.</text>
</comment>
<feature type="domain" description="HMA" evidence="10">
    <location>
        <begin position="4"/>
        <end position="67"/>
    </location>
</feature>
<name>A0A8J8WL32_9EURO</name>
<dbReference type="PANTHER" id="PTHR10003">
    <property type="entry name" value="SUPEROXIDE DISMUTASE CU-ZN -RELATED"/>
    <property type="match status" value="1"/>
</dbReference>
<reference evidence="11" key="1">
    <citation type="journal article" date="2020" name="Front. Microbiol.">
        <title>Gene regulatory networks of Penicillium echinulatum 2HH and Penicillium oxalicum 114-2 inferred by a computational biology approach.</title>
        <authorList>
            <person name="Lenz A.R."/>
            <person name="Galan-Vasquez E."/>
            <person name="Balbinot E."/>
            <person name="De Abreu F.P."/>
            <person name="De Oliveira N.S."/>
            <person name="Da Rosa L.O."/>
            <person name="De Avila E Silva S."/>
            <person name="Camassola M."/>
            <person name="Dillon A.J.P."/>
            <person name="Perez-Rueda E."/>
        </authorList>
    </citation>
    <scope>NUCLEOTIDE SEQUENCE</scope>
    <source>
        <strain evidence="11">S1M29</strain>
    </source>
</reference>
<dbReference type="Proteomes" id="UP000631181">
    <property type="component" value="Unassembled WGS sequence"/>
</dbReference>
<dbReference type="PROSITE" id="PS50846">
    <property type="entry name" value="HMA_2"/>
    <property type="match status" value="1"/>
</dbReference>
<evidence type="ECO:0000256" key="5">
    <source>
        <dbReference type="ARBA" id="ARBA00022490"/>
    </source>
</evidence>